<organism evidence="2">
    <name type="scientific">Rhizophora mucronata</name>
    <name type="common">Asiatic mangrove</name>
    <dbReference type="NCBI Taxonomy" id="61149"/>
    <lineage>
        <taxon>Eukaryota</taxon>
        <taxon>Viridiplantae</taxon>
        <taxon>Streptophyta</taxon>
        <taxon>Embryophyta</taxon>
        <taxon>Tracheophyta</taxon>
        <taxon>Spermatophyta</taxon>
        <taxon>Magnoliopsida</taxon>
        <taxon>eudicotyledons</taxon>
        <taxon>Gunneridae</taxon>
        <taxon>Pentapetalae</taxon>
        <taxon>rosids</taxon>
        <taxon>fabids</taxon>
        <taxon>Malpighiales</taxon>
        <taxon>Rhizophoraceae</taxon>
        <taxon>Rhizophora</taxon>
    </lineage>
</organism>
<reference evidence="2" key="1">
    <citation type="submission" date="2018-02" db="EMBL/GenBank/DDBJ databases">
        <title>Rhizophora mucronata_Transcriptome.</title>
        <authorList>
            <person name="Meera S.P."/>
            <person name="Sreeshan A."/>
            <person name="Augustine A."/>
        </authorList>
    </citation>
    <scope>NUCLEOTIDE SEQUENCE</scope>
    <source>
        <tissue evidence="2">Leaf</tissue>
    </source>
</reference>
<sequence>MRVNTHSSGRCQGGHPDLSQTGYGPKILLLATQGVS</sequence>
<dbReference type="EMBL" id="GGEC01080932">
    <property type="protein sequence ID" value="MBX61416.1"/>
    <property type="molecule type" value="Transcribed_RNA"/>
</dbReference>
<feature type="region of interest" description="Disordered" evidence="1">
    <location>
        <begin position="1"/>
        <end position="25"/>
    </location>
</feature>
<proteinExistence type="predicted"/>
<protein>
    <submittedName>
        <fullName evidence="2">Uncharacterized protein</fullName>
    </submittedName>
</protein>
<accession>A0A2P2Q328</accession>
<feature type="compositionally biased region" description="Polar residues" evidence="1">
    <location>
        <begin position="1"/>
        <end position="10"/>
    </location>
</feature>
<dbReference type="AlphaFoldDB" id="A0A2P2Q328"/>
<evidence type="ECO:0000256" key="1">
    <source>
        <dbReference type="SAM" id="MobiDB-lite"/>
    </source>
</evidence>
<evidence type="ECO:0000313" key="2">
    <source>
        <dbReference type="EMBL" id="MBX61416.1"/>
    </source>
</evidence>
<name>A0A2P2Q328_RHIMU</name>